<feature type="compositionally biased region" description="Low complexity" evidence="1">
    <location>
        <begin position="269"/>
        <end position="282"/>
    </location>
</feature>
<dbReference type="Proteomes" id="UP000050795">
    <property type="component" value="Unassembled WGS sequence"/>
</dbReference>
<dbReference type="InterPro" id="IPR046345">
    <property type="entry name" value="TraB_PrgY-like"/>
</dbReference>
<protein>
    <recommendedName>
        <fullName evidence="5">TraB domain-containing protein</fullName>
    </recommendedName>
</protein>
<dbReference type="WBParaSite" id="TREG1_109530.1">
    <property type="protein sequence ID" value="TREG1_109530.1"/>
    <property type="gene ID" value="TREG1_109530"/>
</dbReference>
<dbReference type="PANTHER" id="PTHR21530">
    <property type="entry name" value="PHEROMONE SHUTDOWN PROTEIN"/>
    <property type="match status" value="1"/>
</dbReference>
<dbReference type="CDD" id="cd14726">
    <property type="entry name" value="TraB_PrgY-like"/>
    <property type="match status" value="1"/>
</dbReference>
<keyword evidence="3" id="KW-1185">Reference proteome</keyword>
<dbReference type="Pfam" id="PF01963">
    <property type="entry name" value="TraB_PrgY_gumN"/>
    <property type="match status" value="1"/>
</dbReference>
<organism evidence="3 4">
    <name type="scientific">Trichobilharzia regenti</name>
    <name type="common">Nasal bird schistosome</name>
    <dbReference type="NCBI Taxonomy" id="157069"/>
    <lineage>
        <taxon>Eukaryota</taxon>
        <taxon>Metazoa</taxon>
        <taxon>Spiralia</taxon>
        <taxon>Lophotrochozoa</taxon>
        <taxon>Platyhelminthes</taxon>
        <taxon>Trematoda</taxon>
        <taxon>Digenea</taxon>
        <taxon>Strigeidida</taxon>
        <taxon>Schistosomatoidea</taxon>
        <taxon>Schistosomatidae</taxon>
        <taxon>Trichobilharzia</taxon>
    </lineage>
</organism>
<keyword evidence="2" id="KW-1133">Transmembrane helix</keyword>
<name>A0AA85IXD9_TRIRE</name>
<dbReference type="PANTHER" id="PTHR21530:SF7">
    <property type="entry name" value="TRAB DOMAIN-CONTAINING PROTEIN"/>
    <property type="match status" value="1"/>
</dbReference>
<evidence type="ECO:0000313" key="3">
    <source>
        <dbReference type="Proteomes" id="UP000050795"/>
    </source>
</evidence>
<dbReference type="AlphaFoldDB" id="A0AA85IXD9"/>
<feature type="transmembrane region" description="Helical" evidence="2">
    <location>
        <begin position="404"/>
        <end position="428"/>
    </location>
</feature>
<evidence type="ECO:0008006" key="5">
    <source>
        <dbReference type="Google" id="ProtNLM"/>
    </source>
</evidence>
<sequence>MGEDHTLDDVDYDSETASLSENENLDEGLFILDHIEWVKNHRKENFELPETVSVIDCENQCKVYLVGTAHFSQESINDVKTVMEKTYPDIVVLELCANRRQTLTMDEEKIKQHLKDINLRTIIKSQGLSSGILHYLLLRLSGYLVDILGMAPGGEFRAAAKEAMKQPHCHVLLGDRPINITLYRAIEALGPWTKLKFFVSLLFSFQPVTKEEIEEMKKSDFLEKLLVAMAGDHPELTYILLDERDKYLARSIWEATGMEEYLKLKATKATTTTTNPTTVTPNGPSYHEDGEESVLRHRDNLKQLGDNISEKPTEGEDEEAHEEATETEGGEHYSNHVTVDNPPPKSSCCSNWPPPSVIPRVVVAVVGIGHVAGIKKFWPVADTINKADLCVLLKPPLSWRIFKWILRGVLLSTVLGISYGVVRCTYTLGAYTYRQMFM</sequence>
<proteinExistence type="predicted"/>
<evidence type="ECO:0000256" key="1">
    <source>
        <dbReference type="SAM" id="MobiDB-lite"/>
    </source>
</evidence>
<evidence type="ECO:0000256" key="2">
    <source>
        <dbReference type="SAM" id="Phobius"/>
    </source>
</evidence>
<keyword evidence="2" id="KW-0812">Transmembrane</keyword>
<keyword evidence="2" id="KW-0472">Membrane</keyword>
<evidence type="ECO:0000313" key="4">
    <source>
        <dbReference type="WBParaSite" id="TREG1_109530.1"/>
    </source>
</evidence>
<feature type="compositionally biased region" description="Acidic residues" evidence="1">
    <location>
        <begin position="315"/>
        <end position="328"/>
    </location>
</feature>
<reference evidence="4" key="2">
    <citation type="submission" date="2023-11" db="UniProtKB">
        <authorList>
            <consortium name="WormBaseParasite"/>
        </authorList>
    </citation>
    <scope>IDENTIFICATION</scope>
</reference>
<reference evidence="3" key="1">
    <citation type="submission" date="2022-06" db="EMBL/GenBank/DDBJ databases">
        <authorList>
            <person name="Berger JAMES D."/>
            <person name="Berger JAMES D."/>
        </authorList>
    </citation>
    <scope>NUCLEOTIDE SEQUENCE [LARGE SCALE GENOMIC DNA]</scope>
</reference>
<dbReference type="InterPro" id="IPR002816">
    <property type="entry name" value="TraB/PrgY/GumN_fam"/>
</dbReference>
<feature type="region of interest" description="Disordered" evidence="1">
    <location>
        <begin position="269"/>
        <end position="346"/>
    </location>
</feature>
<accession>A0AA85IXD9</accession>